<evidence type="ECO:0000313" key="2">
    <source>
        <dbReference type="Proteomes" id="UP000651208"/>
    </source>
</evidence>
<dbReference type="RefSeq" id="WP_187755209.1">
    <property type="nucleotide sequence ID" value="NZ_JABURY010000013.1"/>
</dbReference>
<dbReference type="Proteomes" id="UP000651208">
    <property type="component" value="Unassembled WGS sequence"/>
</dbReference>
<evidence type="ECO:0000313" key="1">
    <source>
        <dbReference type="EMBL" id="MBC9130762.1"/>
    </source>
</evidence>
<organism evidence="1 2">
    <name type="scientific">Frischella japonica</name>
    <dbReference type="NCBI Taxonomy" id="2741544"/>
    <lineage>
        <taxon>Bacteria</taxon>
        <taxon>Pseudomonadati</taxon>
        <taxon>Pseudomonadota</taxon>
        <taxon>Gammaproteobacteria</taxon>
        <taxon>Orbales</taxon>
        <taxon>Orbaceae</taxon>
        <taxon>Frischella</taxon>
    </lineage>
</organism>
<accession>A0ABR7QX13</accession>
<keyword evidence="2" id="KW-1185">Reference proteome</keyword>
<protein>
    <submittedName>
        <fullName evidence="1">Uncharacterized protein</fullName>
    </submittedName>
</protein>
<reference evidence="1 2" key="1">
    <citation type="submission" date="2020-06" db="EMBL/GenBank/DDBJ databases">
        <title>Frischella cerana isolated from Apis cerana gut homogenate.</title>
        <authorList>
            <person name="Wolter L.A."/>
            <person name="Suenami S."/>
            <person name="Miyazaki R."/>
        </authorList>
    </citation>
    <scope>NUCLEOTIDE SEQUENCE [LARGE SCALE GENOMIC DNA]</scope>
    <source>
        <strain evidence="1 2">Ac13</strain>
    </source>
</reference>
<sequence>MVEDIKQYLLAEIEGKMESSFIYKLDKENYYDEKKLNILLEKTDCFLKNSSVNEPEYMEILQGLFNVFLHTIFLFYCNNSPNDYYKIVNYDETLNSEKITNIYLKIKDVILA</sequence>
<gene>
    <name evidence="1" type="ORF">FcAc13_05495</name>
</gene>
<dbReference type="EMBL" id="JABURY010000013">
    <property type="protein sequence ID" value="MBC9130762.1"/>
    <property type="molecule type" value="Genomic_DNA"/>
</dbReference>
<proteinExistence type="predicted"/>
<name>A0ABR7QX13_9GAMM</name>
<comment type="caution">
    <text evidence="1">The sequence shown here is derived from an EMBL/GenBank/DDBJ whole genome shotgun (WGS) entry which is preliminary data.</text>
</comment>